<dbReference type="InterPro" id="IPR002130">
    <property type="entry name" value="Cyclophilin-type_PPIase_dom"/>
</dbReference>
<evidence type="ECO:0000259" key="4">
    <source>
        <dbReference type="PROSITE" id="PS50072"/>
    </source>
</evidence>
<keyword evidence="1 3" id="KW-0697">Rotamase</keyword>
<dbReference type="AlphaFoldDB" id="A0A399EB76"/>
<gene>
    <name evidence="5" type="primary">ppiB_3</name>
    <name evidence="5" type="ORF">Mterra_02903</name>
</gene>
<evidence type="ECO:0000256" key="2">
    <source>
        <dbReference type="ARBA" id="ARBA00023235"/>
    </source>
</evidence>
<dbReference type="OrthoDB" id="9807797at2"/>
<evidence type="ECO:0000256" key="3">
    <source>
        <dbReference type="RuleBase" id="RU363019"/>
    </source>
</evidence>
<evidence type="ECO:0000313" key="6">
    <source>
        <dbReference type="Proteomes" id="UP000265715"/>
    </source>
</evidence>
<dbReference type="Gene3D" id="2.40.100.10">
    <property type="entry name" value="Cyclophilin-like"/>
    <property type="match status" value="1"/>
</dbReference>
<organism evidence="5 6">
    <name type="scientific">Calidithermus terrae</name>
    <dbReference type="NCBI Taxonomy" id="1408545"/>
    <lineage>
        <taxon>Bacteria</taxon>
        <taxon>Thermotogati</taxon>
        <taxon>Deinococcota</taxon>
        <taxon>Deinococci</taxon>
        <taxon>Thermales</taxon>
        <taxon>Thermaceae</taxon>
        <taxon>Calidithermus</taxon>
    </lineage>
</organism>
<evidence type="ECO:0000256" key="1">
    <source>
        <dbReference type="ARBA" id="ARBA00023110"/>
    </source>
</evidence>
<feature type="domain" description="PPIase cyclophilin-type" evidence="4">
    <location>
        <begin position="59"/>
        <end position="200"/>
    </location>
</feature>
<dbReference type="SUPFAM" id="SSF50891">
    <property type="entry name" value="Cyclophilin-like"/>
    <property type="match status" value="1"/>
</dbReference>
<dbReference type="PROSITE" id="PS50072">
    <property type="entry name" value="CSA_PPIASE_2"/>
    <property type="match status" value="1"/>
</dbReference>
<reference evidence="5 6" key="1">
    <citation type="submission" date="2018-08" db="EMBL/GenBank/DDBJ databases">
        <title>Meiothermus terrae DSM 26712 genome sequencing project.</title>
        <authorList>
            <person name="Da Costa M.S."/>
            <person name="Albuquerque L."/>
            <person name="Raposo P."/>
            <person name="Froufe H.J.C."/>
            <person name="Barroso C.S."/>
            <person name="Egas C."/>
        </authorList>
    </citation>
    <scope>NUCLEOTIDE SEQUENCE [LARGE SCALE GENOMIC DNA]</scope>
    <source>
        <strain evidence="5 6">DSM 26712</strain>
    </source>
</reference>
<dbReference type="EMBL" id="QXDL01000143">
    <property type="protein sequence ID" value="RIH81917.1"/>
    <property type="molecule type" value="Genomic_DNA"/>
</dbReference>
<dbReference type="InterPro" id="IPR029000">
    <property type="entry name" value="Cyclophilin-like_dom_sf"/>
</dbReference>
<dbReference type="PRINTS" id="PR00153">
    <property type="entry name" value="CSAPPISMRASE"/>
</dbReference>
<comment type="similarity">
    <text evidence="3">Belongs to the cyclophilin-type PPIase family.</text>
</comment>
<name>A0A399EB76_9DEIN</name>
<dbReference type="Proteomes" id="UP000265715">
    <property type="component" value="Unassembled WGS sequence"/>
</dbReference>
<dbReference type="PANTHER" id="PTHR45625:SF4">
    <property type="entry name" value="PEPTIDYLPROLYL ISOMERASE DOMAIN AND WD REPEAT-CONTAINING PROTEIN 1"/>
    <property type="match status" value="1"/>
</dbReference>
<sequence length="205" mass="22828">MRWLVCLVGLLAIAGCGNRSLRALEYRSDKPVREFSRAEQVIDPEKYDYFAEIEVVRKGKMRLDLFEVEAPVAVNSFVFLALNRFYDGLTWHRVIPDYVAQAGDPTGTGAGGPGYSFGLEVSPKLRYDRAGMVGVARTFDPNSNGSQFFITLQPTPILNGQYTIFAEVVEGIDVLGKLAPTEGPQAVDPDKRDRIRSVRILVRNK</sequence>
<dbReference type="CDD" id="cd00317">
    <property type="entry name" value="cyclophilin"/>
    <property type="match status" value="1"/>
</dbReference>
<evidence type="ECO:0000313" key="5">
    <source>
        <dbReference type="EMBL" id="RIH81917.1"/>
    </source>
</evidence>
<comment type="catalytic activity">
    <reaction evidence="3">
        <text>[protein]-peptidylproline (omega=180) = [protein]-peptidylproline (omega=0)</text>
        <dbReference type="Rhea" id="RHEA:16237"/>
        <dbReference type="Rhea" id="RHEA-COMP:10747"/>
        <dbReference type="Rhea" id="RHEA-COMP:10748"/>
        <dbReference type="ChEBI" id="CHEBI:83833"/>
        <dbReference type="ChEBI" id="CHEBI:83834"/>
        <dbReference type="EC" id="5.2.1.8"/>
    </reaction>
</comment>
<accession>A0A399EB76</accession>
<keyword evidence="2 3" id="KW-0413">Isomerase</keyword>
<protein>
    <recommendedName>
        <fullName evidence="3">Peptidyl-prolyl cis-trans isomerase</fullName>
        <shortName evidence="3">PPIase</shortName>
        <ecNumber evidence="3">5.2.1.8</ecNumber>
    </recommendedName>
</protein>
<comment type="function">
    <text evidence="3">PPIases accelerate the folding of proteins. It catalyzes the cis-trans isomerization of proline imidic peptide bonds in oligopeptides.</text>
</comment>
<dbReference type="EC" id="5.2.1.8" evidence="3"/>
<dbReference type="InterPro" id="IPR044666">
    <property type="entry name" value="Cyclophilin_A-like"/>
</dbReference>
<dbReference type="PROSITE" id="PS51257">
    <property type="entry name" value="PROKAR_LIPOPROTEIN"/>
    <property type="match status" value="1"/>
</dbReference>
<proteinExistence type="inferred from homology"/>
<keyword evidence="6" id="KW-1185">Reference proteome</keyword>
<dbReference type="Pfam" id="PF00160">
    <property type="entry name" value="Pro_isomerase"/>
    <property type="match status" value="1"/>
</dbReference>
<dbReference type="RefSeq" id="WP_119315880.1">
    <property type="nucleotide sequence ID" value="NZ_QXDL01000143.1"/>
</dbReference>
<dbReference type="GO" id="GO:0003755">
    <property type="term" value="F:peptidyl-prolyl cis-trans isomerase activity"/>
    <property type="evidence" value="ECO:0007669"/>
    <property type="project" value="UniProtKB-UniRule"/>
</dbReference>
<comment type="caution">
    <text evidence="5">The sequence shown here is derived from an EMBL/GenBank/DDBJ whole genome shotgun (WGS) entry which is preliminary data.</text>
</comment>
<dbReference type="PANTHER" id="PTHR45625">
    <property type="entry name" value="PEPTIDYL-PROLYL CIS-TRANS ISOMERASE-RELATED"/>
    <property type="match status" value="1"/>
</dbReference>